<evidence type="ECO:0000256" key="1">
    <source>
        <dbReference type="ARBA" id="ARBA00023027"/>
    </source>
</evidence>
<gene>
    <name evidence="3" type="ORF">Ddye_027362</name>
</gene>
<reference evidence="3" key="1">
    <citation type="journal article" date="2023" name="Plant J.">
        <title>Genome sequences and population genomics provide insights into the demographic history, inbreeding, and mutation load of two 'living fossil' tree species of Dipteronia.</title>
        <authorList>
            <person name="Feng Y."/>
            <person name="Comes H.P."/>
            <person name="Chen J."/>
            <person name="Zhu S."/>
            <person name="Lu R."/>
            <person name="Zhang X."/>
            <person name="Li P."/>
            <person name="Qiu J."/>
            <person name="Olsen K.M."/>
            <person name="Qiu Y."/>
        </authorList>
    </citation>
    <scope>NUCLEOTIDE SEQUENCE</scope>
    <source>
        <strain evidence="3">KIB01</strain>
    </source>
</reference>
<dbReference type="AlphaFoldDB" id="A0AAD9TPD9"/>
<feature type="domain" description="TIR" evidence="2">
    <location>
        <begin position="12"/>
        <end position="103"/>
    </location>
</feature>
<proteinExistence type="predicted"/>
<dbReference type="SMART" id="SM00255">
    <property type="entry name" value="TIR"/>
    <property type="match status" value="1"/>
</dbReference>
<dbReference type="PANTHER" id="PTHR32009:SF123">
    <property type="entry name" value="TIR DOMAIN-CONTAINING PROTEIN"/>
    <property type="match status" value="1"/>
</dbReference>
<protein>
    <recommendedName>
        <fullName evidence="2">TIR domain-containing protein</fullName>
    </recommendedName>
</protein>
<dbReference type="Proteomes" id="UP001280121">
    <property type="component" value="Unassembled WGS sequence"/>
</dbReference>
<dbReference type="GO" id="GO:0007165">
    <property type="term" value="P:signal transduction"/>
    <property type="evidence" value="ECO:0007669"/>
    <property type="project" value="InterPro"/>
</dbReference>
<comment type="caution">
    <text evidence="3">The sequence shown here is derived from an EMBL/GenBank/DDBJ whole genome shotgun (WGS) entry which is preliminary data.</text>
</comment>
<sequence>MDYTSSITPPSFKYDVFISFIGEEGTRYSFTSHLYDALRDKQIEDFAEELQLPRREEIAPDILKVIEESKISVVIFSKDYAASTWHLDELVRSVNAWKSTNRL</sequence>
<dbReference type="EMBL" id="JANJYI010000008">
    <property type="protein sequence ID" value="KAK2639567.1"/>
    <property type="molecule type" value="Genomic_DNA"/>
</dbReference>
<dbReference type="InterPro" id="IPR000157">
    <property type="entry name" value="TIR_dom"/>
</dbReference>
<accession>A0AAD9TPD9</accession>
<evidence type="ECO:0000313" key="4">
    <source>
        <dbReference type="Proteomes" id="UP001280121"/>
    </source>
</evidence>
<evidence type="ECO:0000259" key="2">
    <source>
        <dbReference type="PROSITE" id="PS50104"/>
    </source>
</evidence>
<dbReference type="PROSITE" id="PS50104">
    <property type="entry name" value="TIR"/>
    <property type="match status" value="1"/>
</dbReference>
<dbReference type="PANTHER" id="PTHR32009">
    <property type="entry name" value="TMV RESISTANCE PROTEIN N-LIKE"/>
    <property type="match status" value="1"/>
</dbReference>
<dbReference type="Pfam" id="PF01582">
    <property type="entry name" value="TIR"/>
    <property type="match status" value="1"/>
</dbReference>
<dbReference type="Gene3D" id="3.40.50.10140">
    <property type="entry name" value="Toll/interleukin-1 receptor homology (TIR) domain"/>
    <property type="match status" value="1"/>
</dbReference>
<organism evidence="3 4">
    <name type="scientific">Dipteronia dyeriana</name>
    <dbReference type="NCBI Taxonomy" id="168575"/>
    <lineage>
        <taxon>Eukaryota</taxon>
        <taxon>Viridiplantae</taxon>
        <taxon>Streptophyta</taxon>
        <taxon>Embryophyta</taxon>
        <taxon>Tracheophyta</taxon>
        <taxon>Spermatophyta</taxon>
        <taxon>Magnoliopsida</taxon>
        <taxon>eudicotyledons</taxon>
        <taxon>Gunneridae</taxon>
        <taxon>Pentapetalae</taxon>
        <taxon>rosids</taxon>
        <taxon>malvids</taxon>
        <taxon>Sapindales</taxon>
        <taxon>Sapindaceae</taxon>
        <taxon>Hippocastanoideae</taxon>
        <taxon>Acereae</taxon>
        <taxon>Dipteronia</taxon>
    </lineage>
</organism>
<dbReference type="SUPFAM" id="SSF52200">
    <property type="entry name" value="Toll/Interleukin receptor TIR domain"/>
    <property type="match status" value="1"/>
</dbReference>
<dbReference type="InterPro" id="IPR035897">
    <property type="entry name" value="Toll_tir_struct_dom_sf"/>
</dbReference>
<keyword evidence="1" id="KW-0520">NAD</keyword>
<keyword evidence="4" id="KW-1185">Reference proteome</keyword>
<evidence type="ECO:0000313" key="3">
    <source>
        <dbReference type="EMBL" id="KAK2639567.1"/>
    </source>
</evidence>
<name>A0AAD9TPD9_9ROSI</name>